<keyword evidence="6 7" id="KW-0472">Membrane</keyword>
<feature type="transmembrane region" description="Helical" evidence="7">
    <location>
        <begin position="272"/>
        <end position="303"/>
    </location>
</feature>
<feature type="transmembrane region" description="Helical" evidence="7">
    <location>
        <begin position="105"/>
        <end position="126"/>
    </location>
</feature>
<accession>M0MBV0</accession>
<comment type="caution">
    <text evidence="9">The sequence shown here is derived from an EMBL/GenBank/DDBJ whole genome shotgun (WGS) entry which is preliminary data.</text>
</comment>
<keyword evidence="10" id="KW-1185">Reference proteome</keyword>
<feature type="domain" description="ABC transmembrane type-1" evidence="8">
    <location>
        <begin position="99"/>
        <end position="341"/>
    </location>
</feature>
<dbReference type="GO" id="GO:0055085">
    <property type="term" value="P:transmembrane transport"/>
    <property type="evidence" value="ECO:0007669"/>
    <property type="project" value="InterPro"/>
</dbReference>
<dbReference type="Pfam" id="PF00528">
    <property type="entry name" value="BPD_transp_1"/>
    <property type="match status" value="1"/>
</dbReference>
<dbReference type="InParanoid" id="M0MBV0"/>
<dbReference type="Pfam" id="PF19300">
    <property type="entry name" value="BPD_transp_1_N"/>
    <property type="match status" value="1"/>
</dbReference>
<dbReference type="EMBL" id="AOMD01000030">
    <property type="protein sequence ID" value="EMA43252.1"/>
    <property type="molecule type" value="Genomic_DNA"/>
</dbReference>
<feature type="transmembrane region" description="Helical" evidence="7">
    <location>
        <begin position="138"/>
        <end position="163"/>
    </location>
</feature>
<feature type="transmembrane region" description="Helical" evidence="7">
    <location>
        <begin position="210"/>
        <end position="233"/>
    </location>
</feature>
<dbReference type="PROSITE" id="PS50928">
    <property type="entry name" value="ABC_TM1"/>
    <property type="match status" value="1"/>
</dbReference>
<gene>
    <name evidence="9" type="ORF">C449_14777</name>
</gene>
<evidence type="ECO:0000256" key="6">
    <source>
        <dbReference type="ARBA" id="ARBA00023136"/>
    </source>
</evidence>
<dbReference type="OrthoDB" id="44105at2157"/>
<sequence length="350" mass="37796">MVSTRFIAKRLLLLIPVLFGVATLVFAILQLSPGNPARAIAGQRASEEFVRQIERELGLNDPIWVQYGRFLTDAAQFDLGDSYTIQRDTPVRTILVNKLPITLELALYGQLIGILLGIPFGIISAVKQDTITDHLTRVGALSGISIPIFWSGPLVILLFAQILGWLPTSGRIDAQRFAIEPITGLITVDTFIQGIQATIASGFAVSNFGAFFSAVSHMILPAATIGIYSMALISRMMRSSMLEVIRQDYIRTARAKGQGAKITLMKHGLRNALIPVITVIGIQFGSLLGGAVLTETVFGIGGIGTLLVEAINVGDYPVVQGTVLVFAFLFTLVNLGVDITYSALDPRIQQ</sequence>
<dbReference type="InterPro" id="IPR045621">
    <property type="entry name" value="BPD_transp_1_N"/>
</dbReference>
<evidence type="ECO:0000256" key="7">
    <source>
        <dbReference type="RuleBase" id="RU363032"/>
    </source>
</evidence>
<keyword evidence="4 7" id="KW-0812">Transmembrane</keyword>
<evidence type="ECO:0000259" key="8">
    <source>
        <dbReference type="PROSITE" id="PS50928"/>
    </source>
</evidence>
<dbReference type="CDD" id="cd06261">
    <property type="entry name" value="TM_PBP2"/>
    <property type="match status" value="1"/>
</dbReference>
<evidence type="ECO:0000256" key="5">
    <source>
        <dbReference type="ARBA" id="ARBA00022989"/>
    </source>
</evidence>
<dbReference type="Proteomes" id="UP000011669">
    <property type="component" value="Unassembled WGS sequence"/>
</dbReference>
<proteinExistence type="inferred from homology"/>
<reference evidence="9 10" key="1">
    <citation type="journal article" date="2014" name="PLoS Genet.">
        <title>Phylogenetically driven sequencing of extremely halophilic archaea reveals strategies for static and dynamic osmo-response.</title>
        <authorList>
            <person name="Becker E.A."/>
            <person name="Seitzer P.M."/>
            <person name="Tritt A."/>
            <person name="Larsen D."/>
            <person name="Krusor M."/>
            <person name="Yao A.I."/>
            <person name="Wu D."/>
            <person name="Madern D."/>
            <person name="Eisen J.A."/>
            <person name="Darling A.E."/>
            <person name="Facciotti M.T."/>
        </authorList>
    </citation>
    <scope>NUCLEOTIDE SEQUENCE [LARGE SCALE GENOMIC DNA]</scope>
    <source>
        <strain evidence="9 10">DSM 5350</strain>
    </source>
</reference>
<evidence type="ECO:0000256" key="2">
    <source>
        <dbReference type="ARBA" id="ARBA00022448"/>
    </source>
</evidence>
<evidence type="ECO:0000313" key="10">
    <source>
        <dbReference type="Proteomes" id="UP000011669"/>
    </source>
</evidence>
<dbReference type="STRING" id="1227455.C449_14777"/>
<comment type="subcellular location">
    <subcellularLocation>
        <location evidence="1 7">Cell membrane</location>
        <topology evidence="1 7">Multi-pass membrane protein</topology>
    </subcellularLocation>
</comment>
<feature type="transmembrane region" description="Helical" evidence="7">
    <location>
        <begin position="323"/>
        <end position="344"/>
    </location>
</feature>
<dbReference type="SUPFAM" id="SSF161098">
    <property type="entry name" value="MetI-like"/>
    <property type="match status" value="1"/>
</dbReference>
<name>M0MBV0_9EURY</name>
<dbReference type="InterPro" id="IPR035906">
    <property type="entry name" value="MetI-like_sf"/>
</dbReference>
<comment type="similarity">
    <text evidence="7">Belongs to the binding-protein-dependent transport system permease family.</text>
</comment>
<dbReference type="PANTHER" id="PTHR43163:SF6">
    <property type="entry name" value="DIPEPTIDE TRANSPORT SYSTEM PERMEASE PROTEIN DPPB-RELATED"/>
    <property type="match status" value="1"/>
</dbReference>
<evidence type="ECO:0000256" key="1">
    <source>
        <dbReference type="ARBA" id="ARBA00004651"/>
    </source>
</evidence>
<dbReference type="InterPro" id="IPR000515">
    <property type="entry name" value="MetI-like"/>
</dbReference>
<keyword evidence="5 7" id="KW-1133">Transmembrane helix</keyword>
<organism evidence="9 10">
    <name type="scientific">Halococcus saccharolyticus DSM 5350</name>
    <dbReference type="NCBI Taxonomy" id="1227455"/>
    <lineage>
        <taxon>Archaea</taxon>
        <taxon>Methanobacteriati</taxon>
        <taxon>Methanobacteriota</taxon>
        <taxon>Stenosarchaea group</taxon>
        <taxon>Halobacteria</taxon>
        <taxon>Halobacteriales</taxon>
        <taxon>Halococcaceae</taxon>
        <taxon>Halococcus</taxon>
    </lineage>
</organism>
<dbReference type="PATRIC" id="fig|1227455.4.peg.3006"/>
<dbReference type="Gene3D" id="1.10.3720.10">
    <property type="entry name" value="MetI-like"/>
    <property type="match status" value="1"/>
</dbReference>
<protein>
    <submittedName>
        <fullName evidence="9">Peptide ABC transporter permease</fullName>
    </submittedName>
</protein>
<evidence type="ECO:0000256" key="4">
    <source>
        <dbReference type="ARBA" id="ARBA00022692"/>
    </source>
</evidence>
<dbReference type="GO" id="GO:0005886">
    <property type="term" value="C:plasma membrane"/>
    <property type="evidence" value="ECO:0007669"/>
    <property type="project" value="UniProtKB-SubCell"/>
</dbReference>
<dbReference type="AlphaFoldDB" id="M0MBV0"/>
<evidence type="ECO:0000256" key="3">
    <source>
        <dbReference type="ARBA" id="ARBA00022475"/>
    </source>
</evidence>
<evidence type="ECO:0000313" key="9">
    <source>
        <dbReference type="EMBL" id="EMA43252.1"/>
    </source>
</evidence>
<dbReference type="RefSeq" id="WP_006078809.1">
    <property type="nucleotide sequence ID" value="NZ_AOMD01000030.1"/>
</dbReference>
<dbReference type="PANTHER" id="PTHR43163">
    <property type="entry name" value="DIPEPTIDE TRANSPORT SYSTEM PERMEASE PROTEIN DPPB-RELATED"/>
    <property type="match status" value="1"/>
</dbReference>
<keyword evidence="2 7" id="KW-0813">Transport</keyword>
<keyword evidence="3" id="KW-1003">Cell membrane</keyword>